<dbReference type="RefSeq" id="WP_181375209.1">
    <property type="nucleotide sequence ID" value="NZ_MG869619.1"/>
</dbReference>
<keyword evidence="1" id="KW-0614">Plasmid</keyword>
<reference evidence="1" key="1">
    <citation type="submission" date="2018-01" db="EMBL/GenBank/DDBJ databases">
        <title>Plasmids of psychrophilic Polaromonas spp. isolated from Arctic and Antarctic glaciers.</title>
        <authorList>
            <person name="Dziewit L."/>
            <person name="Ciok A."/>
        </authorList>
    </citation>
    <scope>NUCLEOTIDE SEQUENCE</scope>
    <source>
        <plasmid evidence="1">pH1NP1</plasmid>
    </source>
</reference>
<evidence type="ECO:0000313" key="1">
    <source>
        <dbReference type="EMBL" id="AWD72194.1"/>
    </source>
</evidence>
<accession>A0A2S1FI63</accession>
<protein>
    <submittedName>
        <fullName evidence="1">Uncharacterized protein</fullName>
    </submittedName>
</protein>
<name>A0A2S1FI63_9BURK</name>
<organism evidence="1">
    <name type="scientific">Polaromonas sp. H1N</name>
    <dbReference type="NCBI Taxonomy" id="1840283"/>
    <lineage>
        <taxon>Bacteria</taxon>
        <taxon>Pseudomonadati</taxon>
        <taxon>Pseudomonadota</taxon>
        <taxon>Betaproteobacteria</taxon>
        <taxon>Burkholderiales</taxon>
        <taxon>Comamonadaceae</taxon>
        <taxon>Polaromonas</taxon>
    </lineage>
</organism>
<dbReference type="EMBL" id="MG869619">
    <property type="protein sequence ID" value="AWD72194.1"/>
    <property type="molecule type" value="Genomic_DNA"/>
</dbReference>
<geneLocation type="plasmid" evidence="1">
    <name>pH1NP1</name>
</geneLocation>
<sequence>MQLAEEIIVRDTLKRYEAKLSEAVAGAWADWKALGLGGQLQFPGRSRACLVYDFFVKRAITAFSDDASVYVVLRDETAKFVFCNQTVLRFKKANDNGLGSNIQTQATLNFVDQQQNLFGLPDLHKVELVYRLNRLQTQIDEIVIAARDGNMCLWSYMLTPEMTAEIVPLPLAAAPEPARVKIKVKGADIGGQKKGSRD</sequence>
<gene>
    <name evidence="1" type="ORF">pH1NP1_p017</name>
</gene>
<dbReference type="AlphaFoldDB" id="A0A2S1FI63"/>
<proteinExistence type="predicted"/>